<accession>A0A852T6R0</accession>
<proteinExistence type="predicted"/>
<dbReference type="PANTHER" id="PTHR37823">
    <property type="entry name" value="CYTOCHROME C-553-LIKE"/>
    <property type="match status" value="1"/>
</dbReference>
<keyword evidence="4" id="KW-0249">Electron transport</keyword>
<dbReference type="InterPro" id="IPR009056">
    <property type="entry name" value="Cyt_c-like_dom"/>
</dbReference>
<evidence type="ECO:0000256" key="2">
    <source>
        <dbReference type="ARBA" id="ARBA00022617"/>
    </source>
</evidence>
<sequence length="98" mass="10700">MKQLWIVFALALFVLAGCSFNTATAKRPTDGEGLYKFSCLSCHGENLEGLAGPPVTNMKSKYSEEDLQKLLNDGAGMMPGGLLSEEETKTVTKWLLEK</sequence>
<evidence type="ECO:0000256" key="4">
    <source>
        <dbReference type="ARBA" id="ARBA00022982"/>
    </source>
</evidence>
<evidence type="ECO:0000256" key="3">
    <source>
        <dbReference type="ARBA" id="ARBA00022723"/>
    </source>
</evidence>
<keyword evidence="5 6" id="KW-0408">Iron</keyword>
<dbReference type="Proteomes" id="UP000548423">
    <property type="component" value="Unassembled WGS sequence"/>
</dbReference>
<keyword evidence="1" id="KW-0813">Transport</keyword>
<name>A0A852T6R0_9BACI</name>
<evidence type="ECO:0000259" key="8">
    <source>
        <dbReference type="PROSITE" id="PS51007"/>
    </source>
</evidence>
<dbReference type="GO" id="GO:0009055">
    <property type="term" value="F:electron transfer activity"/>
    <property type="evidence" value="ECO:0007669"/>
    <property type="project" value="InterPro"/>
</dbReference>
<dbReference type="PROSITE" id="PS51257">
    <property type="entry name" value="PROKAR_LIPOPROTEIN"/>
    <property type="match status" value="1"/>
</dbReference>
<keyword evidence="2 6" id="KW-0349">Heme</keyword>
<comment type="caution">
    <text evidence="9">The sequence shown here is derived from an EMBL/GenBank/DDBJ whole genome shotgun (WGS) entry which is preliminary data.</text>
</comment>
<evidence type="ECO:0000256" key="5">
    <source>
        <dbReference type="ARBA" id="ARBA00023004"/>
    </source>
</evidence>
<keyword evidence="3 6" id="KW-0479">Metal-binding</keyword>
<feature type="signal peptide" evidence="7">
    <location>
        <begin position="1"/>
        <end position="25"/>
    </location>
</feature>
<dbReference type="Gene3D" id="1.10.760.10">
    <property type="entry name" value="Cytochrome c-like domain"/>
    <property type="match status" value="1"/>
</dbReference>
<dbReference type="InterPro" id="IPR051811">
    <property type="entry name" value="Cytochrome_c550/c551-like"/>
</dbReference>
<gene>
    <name evidence="9" type="ORF">F4694_000274</name>
</gene>
<dbReference type="PROSITE" id="PS51007">
    <property type="entry name" value="CYTC"/>
    <property type="match status" value="1"/>
</dbReference>
<evidence type="ECO:0000313" key="9">
    <source>
        <dbReference type="EMBL" id="NYE03555.1"/>
    </source>
</evidence>
<evidence type="ECO:0000256" key="6">
    <source>
        <dbReference type="PROSITE-ProRule" id="PRU00433"/>
    </source>
</evidence>
<dbReference type="EMBL" id="JACCBX010000001">
    <property type="protein sequence ID" value="NYE03555.1"/>
    <property type="molecule type" value="Genomic_DNA"/>
</dbReference>
<reference evidence="10" key="1">
    <citation type="submission" date="2020-07" db="EMBL/GenBank/DDBJ databases">
        <authorList>
            <person name="Partida-Martinez L."/>
            <person name="Huntemann M."/>
            <person name="Clum A."/>
            <person name="Wang J."/>
            <person name="Palaniappan K."/>
            <person name="Ritter S."/>
            <person name="Chen I.-M."/>
            <person name="Stamatis D."/>
            <person name="Reddy T."/>
            <person name="O'Malley R."/>
            <person name="Daum C."/>
            <person name="Shapiro N."/>
            <person name="Ivanova N."/>
            <person name="Kyrpides N."/>
            <person name="Woyke T."/>
        </authorList>
    </citation>
    <scope>NUCLEOTIDE SEQUENCE [LARGE SCALE GENOMIC DNA]</scope>
    <source>
        <strain evidence="10">AT2.8</strain>
    </source>
</reference>
<reference evidence="10" key="2">
    <citation type="submission" date="2020-08" db="EMBL/GenBank/DDBJ databases">
        <title>The Agave Microbiome: Exploring the role of microbial communities in plant adaptations to desert environments.</title>
        <authorList>
            <person name="Partida-Martinez L.P."/>
        </authorList>
    </citation>
    <scope>NUCLEOTIDE SEQUENCE [LARGE SCALE GENOMIC DNA]</scope>
    <source>
        <strain evidence="10">AT2.8</strain>
    </source>
</reference>
<protein>
    <submittedName>
        <fullName evidence="9">Mono/diheme cytochrome c family protein</fullName>
    </submittedName>
</protein>
<dbReference type="InterPro" id="IPR036909">
    <property type="entry name" value="Cyt_c-like_dom_sf"/>
</dbReference>
<dbReference type="SUPFAM" id="SSF46626">
    <property type="entry name" value="Cytochrome c"/>
    <property type="match status" value="1"/>
</dbReference>
<dbReference type="Pfam" id="PF13442">
    <property type="entry name" value="Cytochrome_CBB3"/>
    <property type="match status" value="1"/>
</dbReference>
<organism evidence="9 10">
    <name type="scientific">Neobacillus niacini</name>
    <dbReference type="NCBI Taxonomy" id="86668"/>
    <lineage>
        <taxon>Bacteria</taxon>
        <taxon>Bacillati</taxon>
        <taxon>Bacillota</taxon>
        <taxon>Bacilli</taxon>
        <taxon>Bacillales</taxon>
        <taxon>Bacillaceae</taxon>
        <taxon>Neobacillus</taxon>
    </lineage>
</organism>
<keyword evidence="7" id="KW-0732">Signal</keyword>
<evidence type="ECO:0000256" key="7">
    <source>
        <dbReference type="SAM" id="SignalP"/>
    </source>
</evidence>
<dbReference type="AlphaFoldDB" id="A0A852T6R0"/>
<dbReference type="PANTHER" id="PTHR37823:SF3">
    <property type="entry name" value="CYTOCHROME C-551"/>
    <property type="match status" value="1"/>
</dbReference>
<dbReference type="GO" id="GO:0046872">
    <property type="term" value="F:metal ion binding"/>
    <property type="evidence" value="ECO:0007669"/>
    <property type="project" value="UniProtKB-KW"/>
</dbReference>
<evidence type="ECO:0000256" key="1">
    <source>
        <dbReference type="ARBA" id="ARBA00022448"/>
    </source>
</evidence>
<feature type="domain" description="Cytochrome c" evidence="8">
    <location>
        <begin position="26"/>
        <end position="98"/>
    </location>
</feature>
<evidence type="ECO:0000313" key="10">
    <source>
        <dbReference type="Proteomes" id="UP000548423"/>
    </source>
</evidence>
<dbReference type="GO" id="GO:0020037">
    <property type="term" value="F:heme binding"/>
    <property type="evidence" value="ECO:0007669"/>
    <property type="project" value="InterPro"/>
</dbReference>
<feature type="chain" id="PRO_5032304114" evidence="7">
    <location>
        <begin position="26"/>
        <end position="98"/>
    </location>
</feature>